<evidence type="ECO:0000313" key="1">
    <source>
        <dbReference type="EMBL" id="SDH09701.1"/>
    </source>
</evidence>
<organism evidence="1 2">
    <name type="scientific">Bacteroides ovatus</name>
    <dbReference type="NCBI Taxonomy" id="28116"/>
    <lineage>
        <taxon>Bacteria</taxon>
        <taxon>Pseudomonadati</taxon>
        <taxon>Bacteroidota</taxon>
        <taxon>Bacteroidia</taxon>
        <taxon>Bacteroidales</taxon>
        <taxon>Bacteroidaceae</taxon>
        <taxon>Bacteroides</taxon>
    </lineage>
</organism>
<dbReference type="Proteomes" id="UP000181870">
    <property type="component" value="Unassembled WGS sequence"/>
</dbReference>
<name>A0A1G7ZLR3_BACOV</name>
<proteinExistence type="predicted"/>
<dbReference type="EMBL" id="FNDO01000001">
    <property type="protein sequence ID" value="SDH09701.1"/>
    <property type="molecule type" value="Genomic_DNA"/>
</dbReference>
<gene>
    <name evidence="1" type="ORF">SAMN05192582_1001133</name>
</gene>
<sequence>MQKHLAPYTNRIQLADIQLFYAVQDTVADVCKIPLSHTLCRV</sequence>
<evidence type="ECO:0000313" key="2">
    <source>
        <dbReference type="Proteomes" id="UP000181870"/>
    </source>
</evidence>
<dbReference type="AlphaFoldDB" id="A0A1G7ZLR3"/>
<reference evidence="1 2" key="1">
    <citation type="submission" date="2016-10" db="EMBL/GenBank/DDBJ databases">
        <authorList>
            <person name="de Groot N.N."/>
        </authorList>
    </citation>
    <scope>NUCLEOTIDE SEQUENCE [LARGE SCALE GENOMIC DNA]</scope>
    <source>
        <strain evidence="1 2">NLAE-zl-C57</strain>
    </source>
</reference>
<accession>A0A1G7ZLR3</accession>
<protein>
    <submittedName>
        <fullName evidence="1">Uncharacterized protein</fullName>
    </submittedName>
</protein>